<comment type="caution">
    <text evidence="7">The sequence shown here is derived from an EMBL/GenBank/DDBJ whole genome shotgun (WGS) entry which is preliminary data.</text>
</comment>
<evidence type="ECO:0000259" key="5">
    <source>
        <dbReference type="PROSITE" id="PS51519"/>
    </source>
</evidence>
<dbReference type="Pfam" id="PF00564">
    <property type="entry name" value="PB1"/>
    <property type="match status" value="1"/>
</dbReference>
<organism evidence="7 8">
    <name type="scientific">Cinchona calisaya</name>
    <dbReference type="NCBI Taxonomy" id="153742"/>
    <lineage>
        <taxon>Eukaryota</taxon>
        <taxon>Viridiplantae</taxon>
        <taxon>Streptophyta</taxon>
        <taxon>Embryophyta</taxon>
        <taxon>Tracheophyta</taxon>
        <taxon>Spermatophyta</taxon>
        <taxon>Magnoliopsida</taxon>
        <taxon>eudicotyledons</taxon>
        <taxon>Gunneridae</taxon>
        <taxon>Pentapetalae</taxon>
        <taxon>asterids</taxon>
        <taxon>lamiids</taxon>
        <taxon>Gentianales</taxon>
        <taxon>Rubiaceae</taxon>
        <taxon>Cinchonoideae</taxon>
        <taxon>Cinchoneae</taxon>
        <taxon>Cinchona</taxon>
    </lineage>
</organism>
<evidence type="ECO:0000256" key="2">
    <source>
        <dbReference type="ARBA" id="ARBA00023125"/>
    </source>
</evidence>
<dbReference type="EMBL" id="JBJUIK010000017">
    <property type="protein sequence ID" value="KAL3499015.1"/>
    <property type="molecule type" value="Genomic_DNA"/>
</dbReference>
<dbReference type="PROSITE" id="PS51519">
    <property type="entry name" value="RWP_RK"/>
    <property type="match status" value="1"/>
</dbReference>
<evidence type="ECO:0000313" key="7">
    <source>
        <dbReference type="EMBL" id="KAL3499015.1"/>
    </source>
</evidence>
<protein>
    <recommendedName>
        <fullName evidence="9">NIN-like protein</fullName>
    </recommendedName>
</protein>
<proteinExistence type="predicted"/>
<keyword evidence="1" id="KW-0805">Transcription regulation</keyword>
<keyword evidence="8" id="KW-1185">Reference proteome</keyword>
<keyword evidence="3" id="KW-0804">Transcription</keyword>
<evidence type="ECO:0000256" key="4">
    <source>
        <dbReference type="ARBA" id="ARBA00023242"/>
    </source>
</evidence>
<accession>A0ABD2XZU9</accession>
<dbReference type="InterPro" id="IPR045012">
    <property type="entry name" value="NLP"/>
</dbReference>
<dbReference type="PANTHER" id="PTHR32002">
    <property type="entry name" value="PROTEIN NLP8"/>
    <property type="match status" value="1"/>
</dbReference>
<evidence type="ECO:0000259" key="6">
    <source>
        <dbReference type="PROSITE" id="PS51745"/>
    </source>
</evidence>
<reference evidence="7 8" key="1">
    <citation type="submission" date="2024-11" db="EMBL/GenBank/DDBJ databases">
        <title>A near-complete genome assembly of Cinchona calisaya.</title>
        <authorList>
            <person name="Lian D.C."/>
            <person name="Zhao X.W."/>
            <person name="Wei L."/>
        </authorList>
    </citation>
    <scope>NUCLEOTIDE SEQUENCE [LARGE SCALE GENOMIC DNA]</scope>
    <source>
        <tissue evidence="7">Nenye</tissue>
    </source>
</reference>
<evidence type="ECO:0008006" key="9">
    <source>
        <dbReference type="Google" id="ProtNLM"/>
    </source>
</evidence>
<dbReference type="InterPro" id="IPR000270">
    <property type="entry name" value="PB1_dom"/>
</dbReference>
<evidence type="ECO:0000256" key="1">
    <source>
        <dbReference type="ARBA" id="ARBA00023015"/>
    </source>
</evidence>
<dbReference type="SUPFAM" id="SSF54277">
    <property type="entry name" value="CAD &amp; PB1 domains"/>
    <property type="match status" value="1"/>
</dbReference>
<dbReference type="SMART" id="SM00666">
    <property type="entry name" value="PB1"/>
    <property type="match status" value="1"/>
</dbReference>
<dbReference type="Gene3D" id="3.10.20.90">
    <property type="entry name" value="Phosphatidylinositol 3-kinase Catalytic Subunit, Chain A, domain 1"/>
    <property type="match status" value="1"/>
</dbReference>
<evidence type="ECO:0000256" key="3">
    <source>
        <dbReference type="ARBA" id="ARBA00023163"/>
    </source>
</evidence>
<keyword evidence="4" id="KW-0539">Nucleus</keyword>
<feature type="domain" description="RWP-RK" evidence="5">
    <location>
        <begin position="353"/>
        <end position="445"/>
    </location>
</feature>
<evidence type="ECO:0000313" key="8">
    <source>
        <dbReference type="Proteomes" id="UP001630127"/>
    </source>
</evidence>
<keyword evidence="2" id="KW-0238">DNA-binding</keyword>
<dbReference type="GO" id="GO:0003677">
    <property type="term" value="F:DNA binding"/>
    <property type="evidence" value="ECO:0007669"/>
    <property type="project" value="UniProtKB-KW"/>
</dbReference>
<dbReference type="Proteomes" id="UP001630127">
    <property type="component" value="Unassembled WGS sequence"/>
</dbReference>
<sequence length="557" mass="63688">MPKLPELQNHEIDKGGYDETCSVDGDIGTYMPNFTFEKGEHMTVFKKSKHSASKSSKLKVLIRTRKRASLKDEVGDDIAGLLERVKFGSDSILLQFWKATVKLGGRTVLETAGQPFALDHFYKGLWRYRRRCHDHSYDLFYTFDKKGSRLGPPSRVFKNGIPEFCPNIEAYSTDEFPLRDFAVHECGIQGYWALPLFLRDKMHCVIGVLEVVAFKYTDIFVEHQVNPVIQALNKVRKDALCAQVDIQQVLEFVREVHQLLLIQAWVPCLCDDRQKQVPYVGLSSVGAWRPAELFCEMRSCDRNVKDTSQLSISDCPFVHLTRIAGFTAVAHGFSRLNVAFGLKEGDEFCVKFSESYDRDRVKIPEGVYTNGEVQLTLDVLRQYFGRKLADVAESLKVGRSTLKRICRDFGIKRWPSHKRKKDSHIHSSLRLPTASVEEVIQEPDKECYQNISAVVKEVTVSVPTSEDKIDKYKSMIVKATYGEDKVVFPLHSNSIEYLSHKIAKKFKLEVESFTIKYEDEDGDWIMIPCDEDLHFRIETLKSLGQSKIKLSVVSITL</sequence>
<feature type="domain" description="PB1" evidence="6">
    <location>
        <begin position="474"/>
        <end position="555"/>
    </location>
</feature>
<name>A0ABD2XZU9_9GENT</name>
<dbReference type="PANTHER" id="PTHR32002:SF62">
    <property type="entry name" value="PROTEIN NLP6-LIKE ISOFORM X1"/>
    <property type="match status" value="1"/>
</dbReference>
<dbReference type="Pfam" id="PF02042">
    <property type="entry name" value="RWP-RK"/>
    <property type="match status" value="1"/>
</dbReference>
<dbReference type="PROSITE" id="PS51745">
    <property type="entry name" value="PB1"/>
    <property type="match status" value="1"/>
</dbReference>
<dbReference type="InterPro" id="IPR003035">
    <property type="entry name" value="RWP-RK_dom"/>
</dbReference>
<dbReference type="AlphaFoldDB" id="A0ABD2XZU9"/>
<gene>
    <name evidence="7" type="ORF">ACH5RR_041747</name>
</gene>
<dbReference type="InterPro" id="IPR053793">
    <property type="entry name" value="PB1-like"/>
</dbReference>